<dbReference type="PROSITE" id="PS50010">
    <property type="entry name" value="DH_2"/>
    <property type="match status" value="1"/>
</dbReference>
<sequence length="403" mass="46146">MEGTLDPTKTNALSNGVTFNSEDTINDEPLTDQLPPLSPNSKIPSIKIPHAHRMSIVSAISEQPSFISSASSDAIFEVSPVETVKSGQPKRRRIMNEILDTEIRYVSDLQFLKTQYYEPLLALVGTPEEIIPKKAIMDIFGHHESILAVNRELSNQLQKRIELWNRGNDLIGDIFVSLFAAFAKNKAAHPDSHGLVLQAFLILPVQRIPRYKLLLEDLYKHTPEDHPDHENIKKAIESVSQVATFVNETIRNHEAMLQMVDIQKSLIGFKDNLLIPGRRFIRRGRVQKISRRAVQPRELILFSDILIYCSPSILEDHYHFHRMIPLEFCRVEEVVSEDNHLSIFQIVSREKSFAVYVQSEAEKTQWIESIRKAITEWHVENEAIHDRLPSNSPIAEFDAPIWV</sequence>
<dbReference type="GO" id="GO:0035556">
    <property type="term" value="P:intracellular signal transduction"/>
    <property type="evidence" value="ECO:0007669"/>
    <property type="project" value="InterPro"/>
</dbReference>
<evidence type="ECO:0000259" key="4">
    <source>
        <dbReference type="PROSITE" id="PS50010"/>
    </source>
</evidence>
<feature type="compositionally biased region" description="Polar residues" evidence="2">
    <location>
        <begin position="7"/>
        <end position="23"/>
    </location>
</feature>
<dbReference type="GO" id="GO:0005085">
    <property type="term" value="F:guanyl-nucleotide exchange factor activity"/>
    <property type="evidence" value="ECO:0007669"/>
    <property type="project" value="UniProtKB-KW"/>
</dbReference>
<keyword evidence="6" id="KW-1185">Reference proteome</keyword>
<feature type="domain" description="PH" evidence="3">
    <location>
        <begin position="279"/>
        <end position="375"/>
    </location>
</feature>
<dbReference type="Pfam" id="PF00621">
    <property type="entry name" value="RhoGEF"/>
    <property type="match status" value="1"/>
</dbReference>
<organism evidence="5 6">
    <name type="scientific">Boothiomyces macroporosus</name>
    <dbReference type="NCBI Taxonomy" id="261099"/>
    <lineage>
        <taxon>Eukaryota</taxon>
        <taxon>Fungi</taxon>
        <taxon>Fungi incertae sedis</taxon>
        <taxon>Chytridiomycota</taxon>
        <taxon>Chytridiomycota incertae sedis</taxon>
        <taxon>Chytridiomycetes</taxon>
        <taxon>Rhizophydiales</taxon>
        <taxon>Terramycetaceae</taxon>
        <taxon>Boothiomyces</taxon>
    </lineage>
</organism>
<evidence type="ECO:0000256" key="2">
    <source>
        <dbReference type="SAM" id="MobiDB-lite"/>
    </source>
</evidence>
<gene>
    <name evidence="5" type="ORF">HK103_000543</name>
</gene>
<dbReference type="SMART" id="SM00233">
    <property type="entry name" value="PH"/>
    <property type="match status" value="1"/>
</dbReference>
<dbReference type="SUPFAM" id="SSF50729">
    <property type="entry name" value="PH domain-like"/>
    <property type="match status" value="1"/>
</dbReference>
<protein>
    <submittedName>
        <fullName evidence="5">Uncharacterized protein</fullName>
    </submittedName>
</protein>
<evidence type="ECO:0000313" key="6">
    <source>
        <dbReference type="Proteomes" id="UP001210925"/>
    </source>
</evidence>
<dbReference type="Gene3D" id="1.20.900.10">
    <property type="entry name" value="Dbl homology (DH) domain"/>
    <property type="match status" value="2"/>
</dbReference>
<dbReference type="PROSITE" id="PS00741">
    <property type="entry name" value="DH_1"/>
    <property type="match status" value="1"/>
</dbReference>
<dbReference type="Pfam" id="PF22697">
    <property type="entry name" value="SOS1_NGEF_PH"/>
    <property type="match status" value="1"/>
</dbReference>
<dbReference type="AlphaFoldDB" id="A0AAD5Y5T0"/>
<dbReference type="Proteomes" id="UP001210925">
    <property type="component" value="Unassembled WGS sequence"/>
</dbReference>
<dbReference type="Gene3D" id="2.30.29.30">
    <property type="entry name" value="Pleckstrin-homology domain (PH domain)/Phosphotyrosine-binding domain (PTB)"/>
    <property type="match status" value="1"/>
</dbReference>
<reference evidence="5" key="1">
    <citation type="submission" date="2020-05" db="EMBL/GenBank/DDBJ databases">
        <title>Phylogenomic resolution of chytrid fungi.</title>
        <authorList>
            <person name="Stajich J.E."/>
            <person name="Amses K."/>
            <person name="Simmons R."/>
            <person name="Seto K."/>
            <person name="Myers J."/>
            <person name="Bonds A."/>
            <person name="Quandt C.A."/>
            <person name="Barry K."/>
            <person name="Liu P."/>
            <person name="Grigoriev I."/>
            <person name="Longcore J.E."/>
            <person name="James T.Y."/>
        </authorList>
    </citation>
    <scope>NUCLEOTIDE SEQUENCE</scope>
    <source>
        <strain evidence="5">PLAUS21</strain>
    </source>
</reference>
<dbReference type="InterPro" id="IPR001849">
    <property type="entry name" value="PH_domain"/>
</dbReference>
<dbReference type="PANTHER" id="PTHR12673">
    <property type="entry name" value="FACIOGENITAL DYSPLASIA PROTEIN"/>
    <property type="match status" value="1"/>
</dbReference>
<evidence type="ECO:0000313" key="5">
    <source>
        <dbReference type="EMBL" id="KAJ3260401.1"/>
    </source>
</evidence>
<name>A0AAD5Y5T0_9FUNG</name>
<dbReference type="InterPro" id="IPR051092">
    <property type="entry name" value="FYVE_RhoGEF_PH"/>
</dbReference>
<dbReference type="PANTHER" id="PTHR12673:SF159">
    <property type="entry name" value="LD03170P"/>
    <property type="match status" value="1"/>
</dbReference>
<dbReference type="InterPro" id="IPR001331">
    <property type="entry name" value="GDS_CDC24_CS"/>
</dbReference>
<feature type="region of interest" description="Disordered" evidence="2">
    <location>
        <begin position="1"/>
        <end position="39"/>
    </location>
</feature>
<evidence type="ECO:0000259" key="3">
    <source>
        <dbReference type="PROSITE" id="PS50003"/>
    </source>
</evidence>
<dbReference type="EMBL" id="JADGKB010000011">
    <property type="protein sequence ID" value="KAJ3260401.1"/>
    <property type="molecule type" value="Genomic_DNA"/>
</dbReference>
<feature type="domain" description="DH" evidence="4">
    <location>
        <begin position="90"/>
        <end position="249"/>
    </location>
</feature>
<keyword evidence="1" id="KW-0344">Guanine-nucleotide releasing factor</keyword>
<dbReference type="PROSITE" id="PS50003">
    <property type="entry name" value="PH_DOMAIN"/>
    <property type="match status" value="1"/>
</dbReference>
<dbReference type="CDD" id="cd00160">
    <property type="entry name" value="RhoGEF"/>
    <property type="match status" value="1"/>
</dbReference>
<accession>A0AAD5Y5T0</accession>
<dbReference type="InterPro" id="IPR055251">
    <property type="entry name" value="SOS1_NGEF_PH"/>
</dbReference>
<dbReference type="SMART" id="SM00325">
    <property type="entry name" value="RhoGEF"/>
    <property type="match status" value="1"/>
</dbReference>
<dbReference type="InterPro" id="IPR035899">
    <property type="entry name" value="DBL_dom_sf"/>
</dbReference>
<evidence type="ECO:0000256" key="1">
    <source>
        <dbReference type="ARBA" id="ARBA00022658"/>
    </source>
</evidence>
<dbReference type="SUPFAM" id="SSF48065">
    <property type="entry name" value="DBL homology domain (DH-domain)"/>
    <property type="match status" value="1"/>
</dbReference>
<dbReference type="GO" id="GO:0005737">
    <property type="term" value="C:cytoplasm"/>
    <property type="evidence" value="ECO:0007669"/>
    <property type="project" value="TreeGrafter"/>
</dbReference>
<dbReference type="InterPro" id="IPR011993">
    <property type="entry name" value="PH-like_dom_sf"/>
</dbReference>
<dbReference type="InterPro" id="IPR000219">
    <property type="entry name" value="DH_dom"/>
</dbReference>
<proteinExistence type="predicted"/>
<comment type="caution">
    <text evidence="5">The sequence shown here is derived from an EMBL/GenBank/DDBJ whole genome shotgun (WGS) entry which is preliminary data.</text>
</comment>